<dbReference type="GeneTree" id="ENSGT00940000154965"/>
<dbReference type="InParanoid" id="H3BE59"/>
<keyword evidence="4" id="KW-0539">Nucleus</keyword>
<feature type="compositionally biased region" description="Polar residues" evidence="5">
    <location>
        <begin position="208"/>
        <end position="221"/>
    </location>
</feature>
<dbReference type="GO" id="GO:0006357">
    <property type="term" value="P:regulation of transcription by RNA polymerase II"/>
    <property type="evidence" value="ECO:0007669"/>
    <property type="project" value="TreeGrafter"/>
</dbReference>
<organism evidence="6 7">
    <name type="scientific">Latimeria chalumnae</name>
    <name type="common">Coelacanth</name>
    <dbReference type="NCBI Taxonomy" id="7897"/>
    <lineage>
        <taxon>Eukaryota</taxon>
        <taxon>Metazoa</taxon>
        <taxon>Chordata</taxon>
        <taxon>Craniata</taxon>
        <taxon>Vertebrata</taxon>
        <taxon>Euteleostomi</taxon>
        <taxon>Coelacanthiformes</taxon>
        <taxon>Coelacanthidae</taxon>
        <taxon>Latimeria</taxon>
    </lineage>
</organism>
<reference evidence="6" key="2">
    <citation type="submission" date="2025-08" db="UniProtKB">
        <authorList>
            <consortium name="Ensembl"/>
        </authorList>
    </citation>
    <scope>IDENTIFICATION</scope>
</reference>
<dbReference type="STRING" id="7897.ENSLACP00000020180"/>
<dbReference type="InterPro" id="IPR028104">
    <property type="entry name" value="DUF4553"/>
</dbReference>
<dbReference type="Proteomes" id="UP000008672">
    <property type="component" value="Unassembled WGS sequence"/>
</dbReference>
<name>H3BE59_LATCH</name>
<proteinExistence type="predicted"/>
<evidence type="ECO:0000313" key="6">
    <source>
        <dbReference type="Ensembl" id="ENSLACP00000020180.1"/>
    </source>
</evidence>
<dbReference type="PANTHER" id="PTHR21545:SF10">
    <property type="entry name" value="LIGAND-DEPENDENT NUCLEAR RECEPTOR COREPRESSOR-LIKE PROTEIN"/>
    <property type="match status" value="1"/>
</dbReference>
<sequence length="595" mass="67040">KRKPGRPKKIGPQVEKQVKRPIGRPPKPKIDLNECSDNKGEVSGAQMSVSSPTKENIANSSKNITVTVIFGRSRRIRRLVSEDDKHTANALSVNTIESSEFKTDDTESKLGFKDKKITESYVTEKPVKDKFVLPHPSNSNVICPNWKPSSIVRKPGRPAKVRISGISITVDTVSPQERKISVTSKLPPLEKVFAHSERETSDMENEPCSGNNEKTTRQSTTGDCFGNLDAASVEIKKPVIPLRQTVRLRRPSLNFLRSVESSSAFAQSNALVRKSCKLLLTKAEKKTERNKKISSGQFSLQAALCCKTYTKTRGEFENCVLKERKRVEPDCASPASELSRNGFVELEMSPVKMLFQKECDMDQLCAWFMQTTETQSLSIARKANARNPFEVISTKGIGAHIDQSSNDSSPHVGCVKKHLKKFALTAPAKPAGQLQRQFHIRRKIAINRNDSSRLRRLRQEKFAQKRTQHKNGFLNWKHRSLRVKCQSCTTGEIEKETNDDIPEFQGTNSSEEPIPVLNEIKSHNALQQQTVLPPFTNGACLEKVSKEQTNKPNQNLQEDTFKKASNQGDEINENCWRPETFKECRVFLRKINTPD</sequence>
<keyword evidence="7" id="KW-1185">Reference proteome</keyword>
<protein>
    <submittedName>
        <fullName evidence="6">Uncharacterized protein</fullName>
    </submittedName>
</protein>
<dbReference type="AlphaFoldDB" id="H3BE59"/>
<dbReference type="PANTHER" id="PTHR21545">
    <property type="entry name" value="TRANSCRIPTION FACTOR MLR1/2"/>
    <property type="match status" value="1"/>
</dbReference>
<dbReference type="OMA" id="INENCWR"/>
<keyword evidence="2" id="KW-0238">DNA-binding</keyword>
<reference evidence="6" key="3">
    <citation type="submission" date="2025-09" db="UniProtKB">
        <authorList>
            <consortium name="Ensembl"/>
        </authorList>
    </citation>
    <scope>IDENTIFICATION</scope>
</reference>
<feature type="compositionally biased region" description="Basic and acidic residues" evidence="5">
    <location>
        <begin position="28"/>
        <end position="40"/>
    </location>
</feature>
<keyword evidence="1" id="KW-0805">Transcription regulation</keyword>
<dbReference type="EMBL" id="AFYH01025218">
    <property type="status" value="NOT_ANNOTATED_CDS"/>
    <property type="molecule type" value="Genomic_DNA"/>
</dbReference>
<feature type="region of interest" description="Disordered" evidence="5">
    <location>
        <begin position="196"/>
        <end position="221"/>
    </location>
</feature>
<evidence type="ECO:0000256" key="3">
    <source>
        <dbReference type="ARBA" id="ARBA00023163"/>
    </source>
</evidence>
<dbReference type="Pfam" id="PF15090">
    <property type="entry name" value="DUF4553"/>
    <property type="match status" value="1"/>
</dbReference>
<dbReference type="GO" id="GO:0003677">
    <property type="term" value="F:DNA binding"/>
    <property type="evidence" value="ECO:0007669"/>
    <property type="project" value="UniProtKB-KW"/>
</dbReference>
<evidence type="ECO:0000256" key="2">
    <source>
        <dbReference type="ARBA" id="ARBA00023125"/>
    </source>
</evidence>
<keyword evidence="3" id="KW-0804">Transcription</keyword>
<dbReference type="GO" id="GO:0005634">
    <property type="term" value="C:nucleus"/>
    <property type="evidence" value="ECO:0007669"/>
    <property type="project" value="TreeGrafter"/>
</dbReference>
<evidence type="ECO:0000256" key="5">
    <source>
        <dbReference type="SAM" id="MobiDB-lite"/>
    </source>
</evidence>
<dbReference type="Ensembl" id="ENSLACT00000020320.1">
    <property type="protein sequence ID" value="ENSLACP00000020180.1"/>
    <property type="gene ID" value="ENSLACG00000017737.1"/>
</dbReference>
<reference evidence="7" key="1">
    <citation type="submission" date="2011-08" db="EMBL/GenBank/DDBJ databases">
        <title>The draft genome of Latimeria chalumnae.</title>
        <authorList>
            <person name="Di Palma F."/>
            <person name="Alfoldi J."/>
            <person name="Johnson J."/>
            <person name="Berlin A."/>
            <person name="Gnerre S."/>
            <person name="Jaffe D."/>
            <person name="MacCallum I."/>
            <person name="Young S."/>
            <person name="Walker B.J."/>
            <person name="Lander E."/>
            <person name="Lindblad-Toh K."/>
        </authorList>
    </citation>
    <scope>NUCLEOTIDE SEQUENCE [LARGE SCALE GENOMIC DNA]</scope>
    <source>
        <strain evidence="7">Wild caught</strain>
    </source>
</reference>
<accession>H3BE59</accession>
<dbReference type="HOGENOM" id="CLU_458992_0_0_1"/>
<evidence type="ECO:0000313" key="7">
    <source>
        <dbReference type="Proteomes" id="UP000008672"/>
    </source>
</evidence>
<evidence type="ECO:0000256" key="4">
    <source>
        <dbReference type="ARBA" id="ARBA00023242"/>
    </source>
</evidence>
<feature type="compositionally biased region" description="Polar residues" evidence="5">
    <location>
        <begin position="45"/>
        <end position="55"/>
    </location>
</feature>
<dbReference type="eggNOG" id="ENOG502RP4C">
    <property type="taxonomic scope" value="Eukaryota"/>
</dbReference>
<feature type="region of interest" description="Disordered" evidence="5">
    <location>
        <begin position="1"/>
        <end position="55"/>
    </location>
</feature>
<dbReference type="Bgee" id="ENSLACG00000017737">
    <property type="expression patterns" value="Expressed in chordate pharynx and 1 other cell type or tissue"/>
</dbReference>
<evidence type="ECO:0000256" key="1">
    <source>
        <dbReference type="ARBA" id="ARBA00023015"/>
    </source>
</evidence>